<feature type="domain" description="dUTPase-like" evidence="5">
    <location>
        <begin position="12"/>
        <end position="93"/>
    </location>
</feature>
<evidence type="ECO:0000313" key="6">
    <source>
        <dbReference type="EMBL" id="XDJ02669.1"/>
    </source>
</evidence>
<dbReference type="GO" id="GO:0046081">
    <property type="term" value="P:dUTP catabolic process"/>
    <property type="evidence" value="ECO:0007669"/>
    <property type="project" value="InterPro"/>
</dbReference>
<dbReference type="GO" id="GO:0006226">
    <property type="term" value="P:dUMP biosynthetic process"/>
    <property type="evidence" value="ECO:0007669"/>
    <property type="project" value="InterPro"/>
</dbReference>
<dbReference type="Gene3D" id="2.70.40.10">
    <property type="match status" value="1"/>
</dbReference>
<protein>
    <recommendedName>
        <fullName evidence="2">dUTP diphosphatase</fullName>
        <ecNumber evidence="2">3.6.1.23</ecNumber>
    </recommendedName>
</protein>
<dbReference type="EC" id="3.6.1.23" evidence="2"/>
<dbReference type="GO" id="GO:0000287">
    <property type="term" value="F:magnesium ion binding"/>
    <property type="evidence" value="ECO:0007669"/>
    <property type="project" value="InterPro"/>
</dbReference>
<dbReference type="InterPro" id="IPR008181">
    <property type="entry name" value="dUTPase"/>
</dbReference>
<keyword evidence="4" id="KW-0546">Nucleotide metabolism</keyword>
<dbReference type="Pfam" id="PF00692">
    <property type="entry name" value="dUTPase"/>
    <property type="match status" value="2"/>
</dbReference>
<dbReference type="InterPro" id="IPR033704">
    <property type="entry name" value="dUTPase_trimeric"/>
</dbReference>
<keyword evidence="3" id="KW-0378">Hydrolase</keyword>
<evidence type="ECO:0000259" key="5">
    <source>
        <dbReference type="Pfam" id="PF00692"/>
    </source>
</evidence>
<feature type="domain" description="dUTPase-like" evidence="5">
    <location>
        <begin position="136"/>
        <end position="178"/>
    </location>
</feature>
<organism evidence="6">
    <name type="scientific">Staphylococcus phage Pel11</name>
    <dbReference type="NCBI Taxonomy" id="3235046"/>
    <lineage>
        <taxon>Viruses</taxon>
        <taxon>Duplodnaviria</taxon>
        <taxon>Heunggongvirae</taxon>
        <taxon>Uroviricota</taxon>
        <taxon>Caudoviricetes</taxon>
        <taxon>Coventryvirus</taxon>
    </lineage>
</organism>
<dbReference type="EMBL" id="PP971698">
    <property type="protein sequence ID" value="XDJ02669.1"/>
    <property type="molecule type" value="Genomic_DNA"/>
</dbReference>
<evidence type="ECO:0000256" key="1">
    <source>
        <dbReference type="ARBA" id="ARBA00006581"/>
    </source>
</evidence>
<dbReference type="InterPro" id="IPR029054">
    <property type="entry name" value="dUTPase-like"/>
</dbReference>
<proteinExistence type="inferred from homology"/>
<comment type="similarity">
    <text evidence="1">Belongs to the dUTPase family.</text>
</comment>
<dbReference type="PANTHER" id="PTHR11241:SF0">
    <property type="entry name" value="DEOXYURIDINE 5'-TRIPHOSPHATE NUCLEOTIDOHYDROLASE"/>
    <property type="match status" value="1"/>
</dbReference>
<accession>A0AB39C7S4</accession>
<dbReference type="PANTHER" id="PTHR11241">
    <property type="entry name" value="DEOXYURIDINE 5'-TRIPHOSPHATE NUCLEOTIDOHYDROLASE"/>
    <property type="match status" value="1"/>
</dbReference>
<dbReference type="CDD" id="cd07557">
    <property type="entry name" value="trimeric_dUTPase"/>
    <property type="match status" value="1"/>
</dbReference>
<evidence type="ECO:0000256" key="2">
    <source>
        <dbReference type="ARBA" id="ARBA00012379"/>
    </source>
</evidence>
<evidence type="ECO:0000256" key="4">
    <source>
        <dbReference type="ARBA" id="ARBA00023080"/>
    </source>
</evidence>
<reference evidence="6" key="1">
    <citation type="submission" date="2024-06" db="EMBL/GenBank/DDBJ databases">
        <title>New lytic and new temperate phages specific for Staphylococcus hyicus.</title>
        <authorList>
            <person name="Petrzik K."/>
            <person name="Sovova L."/>
        </authorList>
    </citation>
    <scope>NUCLEOTIDE SEQUENCE</scope>
</reference>
<dbReference type="GO" id="GO:0004170">
    <property type="term" value="F:dUTP diphosphatase activity"/>
    <property type="evidence" value="ECO:0007669"/>
    <property type="project" value="UniProtKB-EC"/>
</dbReference>
<sequence length="179" mass="19611">MEQLQIKLLSENATLPTRNHSTDAGFDIYAAETITLEPQEKALIATDIAVNIPKGYVGLLTSRSGVSSKTHLVIETGKIDAGFTGNMKINIKNDYISLEPFDKAEINIADGGVIYPVYSIENKLIRYSEERENAVYQINKGDKLAQLVVVPIVTPELQQVEEFTSESARGEKGFGSSGF</sequence>
<name>A0AB39C7S4_9CAUD</name>
<evidence type="ECO:0000256" key="3">
    <source>
        <dbReference type="ARBA" id="ARBA00022801"/>
    </source>
</evidence>
<dbReference type="InterPro" id="IPR036157">
    <property type="entry name" value="dUTPase-like_sf"/>
</dbReference>
<dbReference type="SUPFAM" id="SSF51283">
    <property type="entry name" value="dUTPase-like"/>
    <property type="match status" value="1"/>
</dbReference>